<evidence type="ECO:0000259" key="2">
    <source>
        <dbReference type="Pfam" id="PF03629"/>
    </source>
</evidence>
<evidence type="ECO:0000313" key="4">
    <source>
        <dbReference type="Proteomes" id="UP000239720"/>
    </source>
</evidence>
<dbReference type="Proteomes" id="UP000239720">
    <property type="component" value="Unassembled WGS sequence"/>
</dbReference>
<dbReference type="SUPFAM" id="SSF52266">
    <property type="entry name" value="SGNH hydrolase"/>
    <property type="match status" value="1"/>
</dbReference>
<evidence type="ECO:0000313" key="3">
    <source>
        <dbReference type="EMBL" id="PQQ66702.1"/>
    </source>
</evidence>
<dbReference type="Gene3D" id="3.40.50.1110">
    <property type="entry name" value="SGNH hydrolase"/>
    <property type="match status" value="2"/>
</dbReference>
<comment type="caution">
    <text evidence="3">The sequence shown here is derived from an EMBL/GenBank/DDBJ whole genome shotgun (WGS) entry which is preliminary data.</text>
</comment>
<dbReference type="SUPFAM" id="SSF49785">
    <property type="entry name" value="Galactose-binding domain-like"/>
    <property type="match status" value="1"/>
</dbReference>
<dbReference type="PANTHER" id="PTHR22901:SF0">
    <property type="entry name" value="SIALATE O-ACETYLESTERASE"/>
    <property type="match status" value="1"/>
</dbReference>
<proteinExistence type="predicted"/>
<dbReference type="GO" id="GO:0004553">
    <property type="term" value="F:hydrolase activity, hydrolyzing O-glycosyl compounds"/>
    <property type="evidence" value="ECO:0007669"/>
    <property type="project" value="InterPro"/>
</dbReference>
<evidence type="ECO:0000256" key="1">
    <source>
        <dbReference type="ARBA" id="ARBA00022801"/>
    </source>
</evidence>
<dbReference type="AlphaFoldDB" id="A0A2S8RA85"/>
<feature type="domain" description="Sialate O-acetylesterase" evidence="2">
    <location>
        <begin position="92"/>
        <end position="212"/>
    </location>
</feature>
<reference evidence="3 4" key="1">
    <citation type="journal article" date="2018" name="Syst. Appl. Microbiol.">
        <title>Characterization and high-quality draft genome sequence of Herbivorax saccincola A7, an anaerobic, alkaliphilic, thermophilic, cellulolytic, and xylanolytic bacterium.</title>
        <authorList>
            <person name="Aikawa S."/>
            <person name="Baramee S."/>
            <person name="Sermsathanaswadi J."/>
            <person name="Thianheng P."/>
            <person name="Tachaapaikoon C."/>
            <person name="Shikata A."/>
            <person name="Waeonukul R."/>
            <person name="Pason P."/>
            <person name="Ratanakhanokchai K."/>
            <person name="Kosugi A."/>
        </authorList>
    </citation>
    <scope>NUCLEOTIDE SEQUENCE [LARGE SCALE GENOMIC DNA]</scope>
    <source>
        <strain evidence="3 4">A7</strain>
    </source>
</reference>
<dbReference type="PANTHER" id="PTHR22901">
    <property type="entry name" value="SIALATE O-ACETYLESTERASE"/>
    <property type="match status" value="1"/>
</dbReference>
<dbReference type="InterPro" id="IPR036514">
    <property type="entry name" value="SGNH_hydro_sf"/>
</dbReference>
<dbReference type="GO" id="GO:0001681">
    <property type="term" value="F:sialate O-acetylesterase activity"/>
    <property type="evidence" value="ECO:0007669"/>
    <property type="project" value="InterPro"/>
</dbReference>
<dbReference type="InterPro" id="IPR005181">
    <property type="entry name" value="SASA"/>
</dbReference>
<dbReference type="OrthoDB" id="9795554at2"/>
<organism evidence="3 4">
    <name type="scientific">Acetivibrio saccincola</name>
    <dbReference type="NCBI Taxonomy" id="1677857"/>
    <lineage>
        <taxon>Bacteria</taxon>
        <taxon>Bacillati</taxon>
        <taxon>Bacillota</taxon>
        <taxon>Clostridia</taxon>
        <taxon>Eubacteriales</taxon>
        <taxon>Oscillospiraceae</taxon>
        <taxon>Acetivibrio</taxon>
    </lineage>
</organism>
<name>A0A2S8RA85_9FIRM</name>
<dbReference type="GO" id="GO:0005975">
    <property type="term" value="P:carbohydrate metabolic process"/>
    <property type="evidence" value="ECO:0007669"/>
    <property type="project" value="InterPro"/>
</dbReference>
<dbReference type="Pfam" id="PF03629">
    <property type="entry name" value="SASA"/>
    <property type="match status" value="2"/>
</dbReference>
<accession>A0A2S8RA85</accession>
<dbReference type="InterPro" id="IPR039329">
    <property type="entry name" value="SIAE"/>
</dbReference>
<sequence>MARRIFVANNIKLSPLISDGMVLQRDAQVKIWGNAIPDECITLTFMDKAYSTKCDKDGYFEIVLNNLPPGGPYNMTISCKDVQKEIKDVLVGDVWVLGGQSNMELPILRTLDLYEDEVKNSENPDIRHFIVPLSYNFHKPQEDISGGNWISVNPEDVYEFSAVGYFFAKIINEKYKIPIGLIRTAVGGTPAEAWLSEKTVSKFERFLSSLNRCKDDDYVKNTIDTEQRRYSDWYKRLDEKDKGLCEKTVPWFSEEYDDRNWNTIYLPRSFKGTELEKIKGSIWFRKEIYLDEKPSKEKVKLILGTLVDADETYVNGMMVGNTEYRYPPRRYTFPADVLKKGKNIIAVRLIVTHNIGSFIKDMPYKLDLGGCKIDLTGQWKYCVGTEMERLEEFTFFQYKPTGVYNAMIYPLRKYSIKGILWYQGESNTGYPYDYKEIFEAVIEDWRNTWNMGEIPFLYVQLANYEDPNGGNGWCHLRERQRRALEIPNTGMAVTIDVGGYNELHPQNKKAVGERLALWAMNKAYGENLVCSGPIYKSHKVLGDKIQLFFDYVGSGLVCKGDKLCEFTICGEDGKFVEADAVIEGDTVVVSSGKVDNPVHVRYAWSNSPDRANLYNKEGLPASPFTTEELE</sequence>
<dbReference type="InterPro" id="IPR008979">
    <property type="entry name" value="Galactose-bd-like_sf"/>
</dbReference>
<dbReference type="EMBL" id="NEMB01000003">
    <property type="protein sequence ID" value="PQQ66702.1"/>
    <property type="molecule type" value="Genomic_DNA"/>
</dbReference>
<feature type="domain" description="Sialate O-acetylesterase" evidence="2">
    <location>
        <begin position="401"/>
        <end position="516"/>
    </location>
</feature>
<gene>
    <name evidence="3" type="ORF">B9R14_08050</name>
</gene>
<protein>
    <submittedName>
        <fullName evidence="3">Sialate O-acetylesterase</fullName>
    </submittedName>
</protein>
<keyword evidence="1" id="KW-0378">Hydrolase</keyword>